<dbReference type="GO" id="GO:0034213">
    <property type="term" value="P:quinolinate catabolic process"/>
    <property type="evidence" value="ECO:0007669"/>
    <property type="project" value="TreeGrafter"/>
</dbReference>
<dbReference type="Gene3D" id="3.20.20.70">
    <property type="entry name" value="Aldolase class I"/>
    <property type="match status" value="1"/>
</dbReference>
<reference evidence="17 18" key="1">
    <citation type="submission" date="2017-10" db="EMBL/GenBank/DDBJ databases">
        <title>Draft genome sequences of strains TRE 1, TRE 9, TRE H and TRI 7, isolated from tamarins, belonging to four potential novel Bifidobacterium species.</title>
        <authorList>
            <person name="Mattarelli P."/>
            <person name="Modesto M."/>
            <person name="Puglisi E."/>
            <person name="Morelli L."/>
            <person name="Spezio C."/>
            <person name="Bonetti A."/>
            <person name="Sandri C."/>
        </authorList>
    </citation>
    <scope>NUCLEOTIDE SEQUENCE [LARGE SCALE GENOMIC DNA]</scope>
    <source>
        <strain evidence="18">TRI7</strain>
    </source>
</reference>
<evidence type="ECO:0000256" key="9">
    <source>
        <dbReference type="ARBA" id="ARBA00022679"/>
    </source>
</evidence>
<organism evidence="17 18">
    <name type="scientific">Bifidobacterium simiarum</name>
    <dbReference type="NCBI Taxonomy" id="2045441"/>
    <lineage>
        <taxon>Bacteria</taxon>
        <taxon>Bacillati</taxon>
        <taxon>Actinomycetota</taxon>
        <taxon>Actinomycetes</taxon>
        <taxon>Bifidobacteriales</taxon>
        <taxon>Bifidobacteriaceae</taxon>
        <taxon>Bifidobacterium</taxon>
    </lineage>
</organism>
<evidence type="ECO:0000256" key="3">
    <source>
        <dbReference type="ARBA" id="ARBA00009400"/>
    </source>
</evidence>
<sequence>MLTNQVIRRAVEAALEEDAPYGDVTVETTIPADETGTARLVARETGVMSGIGVFAAAFAALNPDITVTAHIKDSDRFEAGQTLAEASGPMRDLLTAERVALNFTQRMCGIATMTAAFVAEVNRIYDAGHDDAGDPDTGTVITPRTFPRTRIVDTRKTTPGLRPFEKYAVTCGGGRNHRYGLSDAVMVKDNHLAALAKEGLDMAGAIRHIRDQVGHTTHIEVEVDRLDQIPAALDGGADTIMLDNFSLDDTARGVQLIDGRAIVEASGNMTLDRVAAVAATGVDVISVGALTHSVRSIDLGLDI</sequence>
<evidence type="ECO:0000256" key="6">
    <source>
        <dbReference type="ARBA" id="ARBA00020990"/>
    </source>
</evidence>
<keyword evidence="18" id="KW-1185">Reference proteome</keyword>
<dbReference type="PANTHER" id="PTHR32179:SF3">
    <property type="entry name" value="NICOTINATE-NUCLEOTIDE PYROPHOSPHORYLASE [CARBOXYLATING]"/>
    <property type="match status" value="1"/>
</dbReference>
<keyword evidence="9 13" id="KW-0808">Transferase</keyword>
<comment type="similarity">
    <text evidence="3 13">Belongs to the NadC/ModD family.</text>
</comment>
<feature type="binding site" evidence="14">
    <location>
        <position position="243"/>
    </location>
    <ligand>
        <name>substrate</name>
    </ligand>
</feature>
<keyword evidence="8 13" id="KW-0328">Glycosyltransferase</keyword>
<evidence type="ECO:0000259" key="16">
    <source>
        <dbReference type="Pfam" id="PF02749"/>
    </source>
</evidence>
<feature type="binding site" evidence="14">
    <location>
        <position position="98"/>
    </location>
    <ligand>
        <name>substrate</name>
    </ligand>
</feature>
<dbReference type="InterPro" id="IPR027277">
    <property type="entry name" value="NadC/ModD"/>
</dbReference>
<evidence type="ECO:0000256" key="10">
    <source>
        <dbReference type="ARBA" id="ARBA00033102"/>
    </source>
</evidence>
<evidence type="ECO:0000256" key="12">
    <source>
        <dbReference type="ARBA" id="ARBA00069173"/>
    </source>
</evidence>
<dbReference type="SUPFAM" id="SSF54675">
    <property type="entry name" value="Nicotinate/Quinolinate PRTase N-terminal domain-like"/>
    <property type="match status" value="1"/>
</dbReference>
<dbReference type="EMBL" id="PEBK01000004">
    <property type="protein sequence ID" value="PJM75375.1"/>
    <property type="molecule type" value="Genomic_DNA"/>
</dbReference>
<evidence type="ECO:0000256" key="2">
    <source>
        <dbReference type="ARBA" id="ARBA00004893"/>
    </source>
</evidence>
<feature type="domain" description="Quinolinate phosphoribosyl transferase N-terminal" evidence="16">
    <location>
        <begin position="23"/>
        <end position="108"/>
    </location>
</feature>
<comment type="catalytic activity">
    <reaction evidence="11">
        <text>nicotinate beta-D-ribonucleotide + CO2 + diphosphate = quinolinate + 5-phospho-alpha-D-ribose 1-diphosphate + 2 H(+)</text>
        <dbReference type="Rhea" id="RHEA:12733"/>
        <dbReference type="ChEBI" id="CHEBI:15378"/>
        <dbReference type="ChEBI" id="CHEBI:16526"/>
        <dbReference type="ChEBI" id="CHEBI:29959"/>
        <dbReference type="ChEBI" id="CHEBI:33019"/>
        <dbReference type="ChEBI" id="CHEBI:57502"/>
        <dbReference type="ChEBI" id="CHEBI:58017"/>
        <dbReference type="EC" id="2.4.2.19"/>
    </reaction>
</comment>
<feature type="binding site" evidence="14">
    <location>
        <begin position="154"/>
        <end position="156"/>
    </location>
    <ligand>
        <name>substrate</name>
    </ligand>
</feature>
<feature type="binding site" evidence="14">
    <location>
        <begin position="287"/>
        <end position="289"/>
    </location>
    <ligand>
        <name>substrate</name>
    </ligand>
</feature>
<gene>
    <name evidence="17" type="ORF">CSQ87_05005</name>
</gene>
<dbReference type="InterPro" id="IPR022412">
    <property type="entry name" value="Quinolinate_PRibosylTrfase_N"/>
</dbReference>
<dbReference type="GO" id="GO:0009435">
    <property type="term" value="P:NAD+ biosynthetic process"/>
    <property type="evidence" value="ECO:0007669"/>
    <property type="project" value="UniProtKB-UniPathway"/>
</dbReference>
<dbReference type="Pfam" id="PF01729">
    <property type="entry name" value="QRPTase_C"/>
    <property type="match status" value="1"/>
</dbReference>
<evidence type="ECO:0000256" key="1">
    <source>
        <dbReference type="ARBA" id="ARBA00003237"/>
    </source>
</evidence>
<protein>
    <recommendedName>
        <fullName evidence="6">Nicotinate-nucleotide pyrophosphorylase [carboxylating]</fullName>
        <ecNumber evidence="5">2.4.2.19</ecNumber>
    </recommendedName>
    <alternativeName>
        <fullName evidence="12">Probable nicotinate-nucleotide pyrophosphorylase [carboxylating]</fullName>
    </alternativeName>
    <alternativeName>
        <fullName evidence="10">Quinolinate phosphoribosyltransferase [decarboxylating]</fullName>
    </alternativeName>
</protein>
<dbReference type="InterPro" id="IPR037128">
    <property type="entry name" value="Quinolinate_PRibosylTase_N_sf"/>
</dbReference>
<feature type="binding site" evidence="14">
    <location>
        <position position="178"/>
    </location>
    <ligand>
        <name>substrate</name>
    </ligand>
</feature>
<dbReference type="CDD" id="cd01572">
    <property type="entry name" value="QPRTase"/>
    <property type="match status" value="1"/>
</dbReference>
<dbReference type="Pfam" id="PF02749">
    <property type="entry name" value="QRPTase_N"/>
    <property type="match status" value="1"/>
</dbReference>
<dbReference type="PIRSF" id="PIRSF006250">
    <property type="entry name" value="NadC_ModD"/>
    <property type="match status" value="1"/>
</dbReference>
<evidence type="ECO:0000256" key="14">
    <source>
        <dbReference type="PIRSR" id="PIRSR006250-1"/>
    </source>
</evidence>
<keyword evidence="7" id="KW-0662">Pyridine nucleotide biosynthesis</keyword>
<evidence type="ECO:0000313" key="18">
    <source>
        <dbReference type="Proteomes" id="UP000231451"/>
    </source>
</evidence>
<evidence type="ECO:0000256" key="5">
    <source>
        <dbReference type="ARBA" id="ARBA00011944"/>
    </source>
</evidence>
<feature type="binding site" evidence="14">
    <location>
        <position position="188"/>
    </location>
    <ligand>
        <name>substrate</name>
    </ligand>
</feature>
<dbReference type="AlphaFoldDB" id="A0A2M9HF00"/>
<comment type="pathway">
    <text evidence="2">Cofactor biosynthesis; NAD(+) biosynthesis; nicotinate D-ribonucleotide from quinolinate: step 1/1.</text>
</comment>
<evidence type="ECO:0000256" key="7">
    <source>
        <dbReference type="ARBA" id="ARBA00022642"/>
    </source>
</evidence>
<dbReference type="Proteomes" id="UP000231451">
    <property type="component" value="Unassembled WGS sequence"/>
</dbReference>
<accession>A0A2M9HF00</accession>
<evidence type="ECO:0000259" key="15">
    <source>
        <dbReference type="Pfam" id="PF01729"/>
    </source>
</evidence>
<evidence type="ECO:0000256" key="11">
    <source>
        <dbReference type="ARBA" id="ARBA00047445"/>
    </source>
</evidence>
<dbReference type="EC" id="2.4.2.19" evidence="5"/>
<dbReference type="FunFam" id="3.90.1170.20:FF:000001">
    <property type="entry name" value="Nicotinate-nucleotide diphosphorylase (Carboxylating)"/>
    <property type="match status" value="1"/>
</dbReference>
<dbReference type="PANTHER" id="PTHR32179">
    <property type="entry name" value="NICOTINATE-NUCLEOTIDE PYROPHOSPHORYLASE [CARBOXYLATING]"/>
    <property type="match status" value="1"/>
</dbReference>
<feature type="binding site" evidence="14">
    <location>
        <position position="222"/>
    </location>
    <ligand>
        <name>substrate</name>
    </ligand>
</feature>
<dbReference type="InterPro" id="IPR036068">
    <property type="entry name" value="Nicotinate_pribotase-like_C"/>
</dbReference>
<name>A0A2M9HF00_9BIFI</name>
<dbReference type="InterPro" id="IPR002638">
    <property type="entry name" value="Quinolinate_PRibosylTrfase_C"/>
</dbReference>
<dbReference type="RefSeq" id="WP_100512793.1">
    <property type="nucleotide sequence ID" value="NZ_PEBK01000004.1"/>
</dbReference>
<evidence type="ECO:0000256" key="8">
    <source>
        <dbReference type="ARBA" id="ARBA00022676"/>
    </source>
</evidence>
<proteinExistence type="inferred from homology"/>
<feature type="domain" description="Quinolinate phosphoribosyl transferase C-terminal" evidence="15">
    <location>
        <begin position="148"/>
        <end position="302"/>
    </location>
</feature>
<evidence type="ECO:0000256" key="13">
    <source>
        <dbReference type="PIRNR" id="PIRNR006250"/>
    </source>
</evidence>
<comment type="subunit">
    <text evidence="4">Hexamer formed by 3 homodimers.</text>
</comment>
<evidence type="ECO:0000256" key="4">
    <source>
        <dbReference type="ARBA" id="ARBA00011218"/>
    </source>
</evidence>
<dbReference type="GO" id="GO:0004514">
    <property type="term" value="F:nicotinate-nucleotide diphosphorylase (carboxylating) activity"/>
    <property type="evidence" value="ECO:0007669"/>
    <property type="project" value="UniProtKB-EC"/>
</dbReference>
<evidence type="ECO:0000313" key="17">
    <source>
        <dbReference type="EMBL" id="PJM75375.1"/>
    </source>
</evidence>
<dbReference type="InterPro" id="IPR013785">
    <property type="entry name" value="Aldolase_TIM"/>
</dbReference>
<comment type="function">
    <text evidence="1">Involved in the catabolism of quinolinic acid (QA).</text>
</comment>
<dbReference type="FunFam" id="3.20.20.70:FF:000030">
    <property type="entry name" value="Nicotinate-nucleotide pyrophosphorylase, carboxylating"/>
    <property type="match status" value="1"/>
</dbReference>
<comment type="caution">
    <text evidence="17">The sequence shown here is derived from an EMBL/GenBank/DDBJ whole genome shotgun (WGS) entry which is preliminary data.</text>
</comment>
<feature type="binding site" evidence="14">
    <location>
        <begin position="266"/>
        <end position="268"/>
    </location>
    <ligand>
        <name>substrate</name>
    </ligand>
</feature>
<dbReference type="UniPathway" id="UPA00253">
    <property type="reaction ID" value="UER00331"/>
</dbReference>
<dbReference type="GO" id="GO:0005737">
    <property type="term" value="C:cytoplasm"/>
    <property type="evidence" value="ECO:0007669"/>
    <property type="project" value="TreeGrafter"/>
</dbReference>
<dbReference type="SUPFAM" id="SSF51690">
    <property type="entry name" value="Nicotinate/Quinolinate PRTase C-terminal domain-like"/>
    <property type="match status" value="1"/>
</dbReference>
<dbReference type="InterPro" id="IPR004393">
    <property type="entry name" value="NadC"/>
</dbReference>
<dbReference type="Gene3D" id="3.90.1170.20">
    <property type="entry name" value="Quinolinate phosphoribosyl transferase, N-terminal domain"/>
    <property type="match status" value="1"/>
</dbReference>
<dbReference type="OrthoDB" id="9782546at2"/>